<comment type="caution">
    <text evidence="3">The sequence shown here is derived from an EMBL/GenBank/DDBJ whole genome shotgun (WGS) entry which is preliminary data.</text>
</comment>
<dbReference type="EMBL" id="JBDFQZ010000014">
    <property type="protein sequence ID" value="KAK9666629.1"/>
    <property type="molecule type" value="Genomic_DNA"/>
</dbReference>
<dbReference type="Proteomes" id="UP001443914">
    <property type="component" value="Unassembled WGS sequence"/>
</dbReference>
<name>A0AAW1GRX2_SAPOF</name>
<keyword evidence="2" id="KW-0732">Signal</keyword>
<protein>
    <submittedName>
        <fullName evidence="3">Uncharacterized protein</fullName>
    </submittedName>
</protein>
<evidence type="ECO:0000256" key="2">
    <source>
        <dbReference type="SAM" id="SignalP"/>
    </source>
</evidence>
<dbReference type="AlphaFoldDB" id="A0AAW1GRX2"/>
<feature type="signal peptide" evidence="2">
    <location>
        <begin position="1"/>
        <end position="23"/>
    </location>
</feature>
<evidence type="ECO:0000313" key="4">
    <source>
        <dbReference type="Proteomes" id="UP001443914"/>
    </source>
</evidence>
<feature type="chain" id="PRO_5043721505" evidence="2">
    <location>
        <begin position="24"/>
        <end position="90"/>
    </location>
</feature>
<reference evidence="3" key="1">
    <citation type="submission" date="2024-03" db="EMBL/GenBank/DDBJ databases">
        <title>WGS assembly of Saponaria officinalis var. Norfolk2.</title>
        <authorList>
            <person name="Jenkins J."/>
            <person name="Shu S."/>
            <person name="Grimwood J."/>
            <person name="Barry K."/>
            <person name="Goodstein D."/>
            <person name="Schmutz J."/>
            <person name="Leebens-Mack J."/>
            <person name="Osbourn A."/>
        </authorList>
    </citation>
    <scope>NUCLEOTIDE SEQUENCE [LARGE SCALE GENOMIC DNA]</scope>
    <source>
        <strain evidence="3">JIC</strain>
    </source>
</reference>
<evidence type="ECO:0000256" key="1">
    <source>
        <dbReference type="SAM" id="MobiDB-lite"/>
    </source>
</evidence>
<proteinExistence type="predicted"/>
<feature type="region of interest" description="Disordered" evidence="1">
    <location>
        <begin position="66"/>
        <end position="90"/>
    </location>
</feature>
<organism evidence="3 4">
    <name type="scientific">Saponaria officinalis</name>
    <name type="common">Common soapwort</name>
    <name type="synonym">Lychnis saponaria</name>
    <dbReference type="NCBI Taxonomy" id="3572"/>
    <lineage>
        <taxon>Eukaryota</taxon>
        <taxon>Viridiplantae</taxon>
        <taxon>Streptophyta</taxon>
        <taxon>Embryophyta</taxon>
        <taxon>Tracheophyta</taxon>
        <taxon>Spermatophyta</taxon>
        <taxon>Magnoliopsida</taxon>
        <taxon>eudicotyledons</taxon>
        <taxon>Gunneridae</taxon>
        <taxon>Pentapetalae</taxon>
        <taxon>Caryophyllales</taxon>
        <taxon>Caryophyllaceae</taxon>
        <taxon>Caryophylleae</taxon>
        <taxon>Saponaria</taxon>
    </lineage>
</organism>
<evidence type="ECO:0000313" key="3">
    <source>
        <dbReference type="EMBL" id="KAK9666629.1"/>
    </source>
</evidence>
<gene>
    <name evidence="3" type="ORF">RND81_14G199400</name>
</gene>
<keyword evidence="4" id="KW-1185">Reference proteome</keyword>
<accession>A0AAW1GRX2</accession>
<sequence length="90" mass="9194">MGNKTKATIAMMIVMLAIGLAHGACPNPNINLLLLTTVAYTTGGAPVTAALTVPAPVVIATITAASEPPSLPPAPSRQQMKTYPTRGNIK</sequence>